<feature type="compositionally biased region" description="Low complexity" evidence="1">
    <location>
        <begin position="94"/>
        <end position="103"/>
    </location>
</feature>
<keyword evidence="4" id="KW-1185">Reference proteome</keyword>
<evidence type="ECO:0000313" key="3">
    <source>
        <dbReference type="EMBL" id="KAK9165888.1"/>
    </source>
</evidence>
<feature type="region of interest" description="Disordered" evidence="1">
    <location>
        <begin position="296"/>
        <end position="369"/>
    </location>
</feature>
<sequence>MIVGQGPRFASIEEVQSLTQRVASQDQRLDEILRILRAQITATPAPSSSTIPTVQERSAPTVHATPAALVVPTPSIIAEIVPVQTETVLPAPPAQTETTPTTPVEMSTGATVEARQSREFQRHRPAEFYGGTNLEAAEKFMKSHEKIHDILATPEYMRSSISSGLMFGEADAWWRTMVATKGKPKDWAEFKRRFNQKYFPPSVLKQKRAAFLSIRRYTEESVMQYMGRYLQLLDYAGGVADTDADQAHYFMEGLLRDIGGTVVTTEPETLQAAYERSLAREAYLRTHPGEIIRAPATAQLDHRAGGDRGRKRHRLSRARNDRAQSTGSVAPPVHPTRTASVSSVSVRSYADTTSQEAKTRRAATTISTN</sequence>
<evidence type="ECO:0000259" key="2">
    <source>
        <dbReference type="Pfam" id="PF03732"/>
    </source>
</evidence>
<dbReference type="Proteomes" id="UP001419268">
    <property type="component" value="Unassembled WGS sequence"/>
</dbReference>
<reference evidence="3 4" key="1">
    <citation type="submission" date="2024-01" db="EMBL/GenBank/DDBJ databases">
        <title>Genome assemblies of Stephania.</title>
        <authorList>
            <person name="Yang L."/>
        </authorList>
    </citation>
    <scope>NUCLEOTIDE SEQUENCE [LARGE SCALE GENOMIC DNA]</scope>
    <source>
        <strain evidence="3">JXDWG</strain>
        <tissue evidence="3">Leaf</tissue>
    </source>
</reference>
<dbReference type="InterPro" id="IPR005162">
    <property type="entry name" value="Retrotrans_gag_dom"/>
</dbReference>
<feature type="domain" description="Retrotransposon gag" evidence="2">
    <location>
        <begin position="166"/>
        <end position="255"/>
    </location>
</feature>
<evidence type="ECO:0000313" key="4">
    <source>
        <dbReference type="Proteomes" id="UP001419268"/>
    </source>
</evidence>
<dbReference type="Pfam" id="PF03732">
    <property type="entry name" value="Retrotrans_gag"/>
    <property type="match status" value="1"/>
</dbReference>
<proteinExistence type="predicted"/>
<comment type="caution">
    <text evidence="3">The sequence shown here is derived from an EMBL/GenBank/DDBJ whole genome shotgun (WGS) entry which is preliminary data.</text>
</comment>
<feature type="compositionally biased region" description="Polar residues" evidence="1">
    <location>
        <begin position="350"/>
        <end position="369"/>
    </location>
</feature>
<dbReference type="EMBL" id="JBBNAG010000001">
    <property type="protein sequence ID" value="KAK9165888.1"/>
    <property type="molecule type" value="Genomic_DNA"/>
</dbReference>
<organism evidence="3 4">
    <name type="scientific">Stephania cephalantha</name>
    <dbReference type="NCBI Taxonomy" id="152367"/>
    <lineage>
        <taxon>Eukaryota</taxon>
        <taxon>Viridiplantae</taxon>
        <taxon>Streptophyta</taxon>
        <taxon>Embryophyta</taxon>
        <taxon>Tracheophyta</taxon>
        <taxon>Spermatophyta</taxon>
        <taxon>Magnoliopsida</taxon>
        <taxon>Ranunculales</taxon>
        <taxon>Menispermaceae</taxon>
        <taxon>Menispermoideae</taxon>
        <taxon>Cissampelideae</taxon>
        <taxon>Stephania</taxon>
    </lineage>
</organism>
<dbReference type="AlphaFoldDB" id="A0AAP0L8P4"/>
<protein>
    <recommendedName>
        <fullName evidence="2">Retrotransposon gag domain-containing protein</fullName>
    </recommendedName>
</protein>
<feature type="region of interest" description="Disordered" evidence="1">
    <location>
        <begin position="91"/>
        <end position="119"/>
    </location>
</feature>
<evidence type="ECO:0000256" key="1">
    <source>
        <dbReference type="SAM" id="MobiDB-lite"/>
    </source>
</evidence>
<name>A0AAP0L8P4_9MAGN</name>
<gene>
    <name evidence="3" type="ORF">Scep_001079</name>
</gene>
<accession>A0AAP0L8P4</accession>